<evidence type="ECO:0000259" key="8">
    <source>
        <dbReference type="Pfam" id="PF02601"/>
    </source>
</evidence>
<feature type="region of interest" description="Disordered" evidence="7">
    <location>
        <begin position="392"/>
        <end position="457"/>
    </location>
</feature>
<dbReference type="Pfam" id="PF13742">
    <property type="entry name" value="tRNA_anti_2"/>
    <property type="match status" value="1"/>
</dbReference>
<dbReference type="EMBL" id="CP036426">
    <property type="protein sequence ID" value="QDV38700.1"/>
    <property type="molecule type" value="Genomic_DNA"/>
</dbReference>
<dbReference type="HAMAP" id="MF_00378">
    <property type="entry name" value="Exonuc_7_L"/>
    <property type="match status" value="1"/>
</dbReference>
<accession>A0A518HCY7</accession>
<comment type="catalytic activity">
    <reaction evidence="5 6">
        <text>Exonucleolytic cleavage in either 5'- to 3'- or 3'- to 5'-direction to yield nucleoside 5'-phosphates.</text>
        <dbReference type="EC" id="3.1.11.6"/>
    </reaction>
</comment>
<feature type="domain" description="Exonuclease VII large subunit C-terminal" evidence="8">
    <location>
        <begin position="146"/>
        <end position="322"/>
    </location>
</feature>
<keyword evidence="3 5" id="KW-0378">Hydrolase</keyword>
<dbReference type="CDD" id="cd04489">
    <property type="entry name" value="ExoVII_LU_OBF"/>
    <property type="match status" value="1"/>
</dbReference>
<dbReference type="NCBIfam" id="TIGR00237">
    <property type="entry name" value="xseA"/>
    <property type="match status" value="1"/>
</dbReference>
<proteinExistence type="inferred from homology"/>
<evidence type="ECO:0000256" key="5">
    <source>
        <dbReference type="HAMAP-Rule" id="MF_00378"/>
    </source>
</evidence>
<protein>
    <recommendedName>
        <fullName evidence="5">Exodeoxyribonuclease 7 large subunit</fullName>
        <ecNumber evidence="5">3.1.11.6</ecNumber>
    </recommendedName>
    <alternativeName>
        <fullName evidence="5">Exodeoxyribonuclease VII large subunit</fullName>
        <shortName evidence="5">Exonuclease VII large subunit</shortName>
    </alternativeName>
</protein>
<sequence>MPGPPLFDFGPDPDDETEAAVGLPPGPPMLAVSELTALIKEVVETGFADVGVFGEISNLSRPRSGHVYFDIKDEGARIRAILWRGQAARVPFELENGLAVRAWGGLDVYPPQGAYQLIVRKVEPEGIGPLELAFRQLCDRLRAEGLFDPGRKRPLPPFPSRIVVVSSPTGAAVRDILTITARRWPAAEILIAPAKAQGQGAAGEVAAAIELANRVEGVDLVLVARGGGSLEDLWAFNEEVVARAIVASRVPVVSGVGHETDLTIADLAADARGPTPSGAAELAVPDAREILARLDADASRMGRALTTRAADARARVESLADRADLAVSRLLDRRRDRLAAIAAQLDALSPLAVLSRGYSLTQRADDSRIVRAREDARPGTLIRTRLATGSVLSRVEPDAESLPEPPTPAEPADPPRPSRLDRRPAPGAAAPGPTDRPRKPRAPSGGAGPSRTDPERS</sequence>
<evidence type="ECO:0000259" key="9">
    <source>
        <dbReference type="Pfam" id="PF13742"/>
    </source>
</evidence>
<organism evidence="10 11">
    <name type="scientific">Tautonia plasticadhaerens</name>
    <dbReference type="NCBI Taxonomy" id="2527974"/>
    <lineage>
        <taxon>Bacteria</taxon>
        <taxon>Pseudomonadati</taxon>
        <taxon>Planctomycetota</taxon>
        <taxon>Planctomycetia</taxon>
        <taxon>Isosphaerales</taxon>
        <taxon>Isosphaeraceae</taxon>
        <taxon>Tautonia</taxon>
    </lineage>
</organism>
<dbReference type="PANTHER" id="PTHR30008">
    <property type="entry name" value="EXODEOXYRIBONUCLEASE 7 LARGE SUBUNIT"/>
    <property type="match status" value="1"/>
</dbReference>
<dbReference type="InterPro" id="IPR025824">
    <property type="entry name" value="OB-fold_nuc-bd_dom"/>
</dbReference>
<evidence type="ECO:0000256" key="1">
    <source>
        <dbReference type="ARBA" id="ARBA00022490"/>
    </source>
</evidence>
<dbReference type="PANTHER" id="PTHR30008:SF0">
    <property type="entry name" value="EXODEOXYRIBONUCLEASE 7 LARGE SUBUNIT"/>
    <property type="match status" value="1"/>
</dbReference>
<dbReference type="GO" id="GO:0005737">
    <property type="term" value="C:cytoplasm"/>
    <property type="evidence" value="ECO:0007669"/>
    <property type="project" value="UniProtKB-SubCell"/>
</dbReference>
<evidence type="ECO:0000256" key="7">
    <source>
        <dbReference type="SAM" id="MobiDB-lite"/>
    </source>
</evidence>
<keyword evidence="11" id="KW-1185">Reference proteome</keyword>
<comment type="subcellular location">
    <subcellularLocation>
        <location evidence="5 6">Cytoplasm</location>
    </subcellularLocation>
</comment>
<dbReference type="OrthoDB" id="9802795at2"/>
<evidence type="ECO:0000313" key="11">
    <source>
        <dbReference type="Proteomes" id="UP000317835"/>
    </source>
</evidence>
<evidence type="ECO:0000256" key="3">
    <source>
        <dbReference type="ARBA" id="ARBA00022801"/>
    </source>
</evidence>
<reference evidence="10 11" key="1">
    <citation type="submission" date="2019-02" db="EMBL/GenBank/DDBJ databases">
        <title>Deep-cultivation of Planctomycetes and their phenomic and genomic characterization uncovers novel biology.</title>
        <authorList>
            <person name="Wiegand S."/>
            <person name="Jogler M."/>
            <person name="Boedeker C."/>
            <person name="Pinto D."/>
            <person name="Vollmers J."/>
            <person name="Rivas-Marin E."/>
            <person name="Kohn T."/>
            <person name="Peeters S.H."/>
            <person name="Heuer A."/>
            <person name="Rast P."/>
            <person name="Oberbeckmann S."/>
            <person name="Bunk B."/>
            <person name="Jeske O."/>
            <person name="Meyerdierks A."/>
            <person name="Storesund J.E."/>
            <person name="Kallscheuer N."/>
            <person name="Luecker S."/>
            <person name="Lage O.M."/>
            <person name="Pohl T."/>
            <person name="Merkel B.J."/>
            <person name="Hornburger P."/>
            <person name="Mueller R.-W."/>
            <person name="Bruemmer F."/>
            <person name="Labrenz M."/>
            <person name="Spormann A.M."/>
            <person name="Op den Camp H."/>
            <person name="Overmann J."/>
            <person name="Amann R."/>
            <person name="Jetten M.S.M."/>
            <person name="Mascher T."/>
            <person name="Medema M.H."/>
            <person name="Devos D.P."/>
            <person name="Kaster A.-K."/>
            <person name="Ovreas L."/>
            <person name="Rohde M."/>
            <person name="Galperin M.Y."/>
            <person name="Jogler C."/>
        </authorList>
    </citation>
    <scope>NUCLEOTIDE SEQUENCE [LARGE SCALE GENOMIC DNA]</scope>
    <source>
        <strain evidence="10 11">ElP</strain>
    </source>
</reference>
<dbReference type="EC" id="3.1.11.6" evidence="5"/>
<dbReference type="KEGG" id="tpla:ElP_66550"/>
<feature type="compositionally biased region" description="Pro residues" evidence="7">
    <location>
        <begin position="403"/>
        <end position="415"/>
    </location>
</feature>
<evidence type="ECO:0000313" key="10">
    <source>
        <dbReference type="EMBL" id="QDV38700.1"/>
    </source>
</evidence>
<dbReference type="GO" id="GO:0009318">
    <property type="term" value="C:exodeoxyribonuclease VII complex"/>
    <property type="evidence" value="ECO:0007669"/>
    <property type="project" value="UniProtKB-UniRule"/>
</dbReference>
<keyword evidence="1 5" id="KW-0963">Cytoplasm</keyword>
<gene>
    <name evidence="5 10" type="primary">xseA</name>
    <name evidence="10" type="ORF">ElP_66550</name>
</gene>
<dbReference type="InterPro" id="IPR020579">
    <property type="entry name" value="Exonuc_VII_lsu_C"/>
</dbReference>
<dbReference type="AlphaFoldDB" id="A0A518HCY7"/>
<dbReference type="GO" id="GO:0008855">
    <property type="term" value="F:exodeoxyribonuclease VII activity"/>
    <property type="evidence" value="ECO:0007669"/>
    <property type="project" value="UniProtKB-UniRule"/>
</dbReference>
<comment type="function">
    <text evidence="5">Bidirectionally degrades single-stranded DNA into large acid-insoluble oligonucleotides, which are then degraded further into small acid-soluble oligonucleotides.</text>
</comment>
<comment type="similarity">
    <text evidence="5 6">Belongs to the XseA family.</text>
</comment>
<dbReference type="Pfam" id="PF02601">
    <property type="entry name" value="Exonuc_VII_L"/>
    <property type="match status" value="1"/>
</dbReference>
<dbReference type="InterPro" id="IPR003753">
    <property type="entry name" value="Exonuc_VII_L"/>
</dbReference>
<comment type="subunit">
    <text evidence="5">Heterooligomer composed of large and small subunits.</text>
</comment>
<dbReference type="RefSeq" id="WP_145277405.1">
    <property type="nucleotide sequence ID" value="NZ_CP036426.1"/>
</dbReference>
<evidence type="ECO:0000256" key="4">
    <source>
        <dbReference type="ARBA" id="ARBA00022839"/>
    </source>
</evidence>
<keyword evidence="2 5" id="KW-0540">Nuclease</keyword>
<evidence type="ECO:0000256" key="2">
    <source>
        <dbReference type="ARBA" id="ARBA00022722"/>
    </source>
</evidence>
<dbReference type="GO" id="GO:0006308">
    <property type="term" value="P:DNA catabolic process"/>
    <property type="evidence" value="ECO:0007669"/>
    <property type="project" value="UniProtKB-UniRule"/>
</dbReference>
<feature type="domain" description="OB-fold nucleic acid binding" evidence="9">
    <location>
        <begin position="31"/>
        <end position="123"/>
    </location>
</feature>
<keyword evidence="4 5" id="KW-0269">Exonuclease</keyword>
<name>A0A518HCY7_9BACT</name>
<dbReference type="Proteomes" id="UP000317835">
    <property type="component" value="Chromosome"/>
</dbReference>
<evidence type="ECO:0000256" key="6">
    <source>
        <dbReference type="RuleBase" id="RU004355"/>
    </source>
</evidence>
<dbReference type="GO" id="GO:0003676">
    <property type="term" value="F:nucleic acid binding"/>
    <property type="evidence" value="ECO:0007669"/>
    <property type="project" value="InterPro"/>
</dbReference>